<dbReference type="Gene3D" id="1.10.472.80">
    <property type="entry name" value="Ypt/Rab-GAP domain of gyp1p, domain 3"/>
    <property type="match status" value="1"/>
</dbReference>
<protein>
    <recommendedName>
        <fullName evidence="2">Rab-GAP TBC domain-containing protein</fullName>
    </recommendedName>
</protein>
<dbReference type="PROSITE" id="PS50086">
    <property type="entry name" value="TBC_RABGAP"/>
    <property type="match status" value="1"/>
</dbReference>
<sequence length="1148" mass="126092">MTKMAFVSDLHPREASKFVAFNDLSFLCHPAFTEAAYVSSHTGAFSTAVRRLSYEGEIGHWKGDNNYFLPVAMDFDIGAPSLQRSASHHSNASAKSSRSQTVRIKPRKYASYMSSSASSISDKSLTSFPSFSPEPPRDERPLLPQTVDGTANTSRKPSEAPSIVENLTTPWPSNEERTALFDDCPLSTRHVPGAIHHASNEHIERLIARNGAVALVRQIAEDLAQRDAQVATLKRKAEDRERALRKIILECGLSNLDLETRLRAIEAERKTNSDINNERDLASQEGGLEDLMSDAMSQPVVLGERAVLGNDATIRARDSLKALEDRPLNVPKGWKDYLWGATSRKSSRASSVVGDAVNGSKPATSRDSISNGRRTVLQNGIFDAPGNVRSPSRASSIQSNHVGNPTRDRKPSSGLATLALKLVAGSTMIARDSEGISGRGRANSTGTAPPPRAQSSASTRTTMSARPAPSRQPPKAIPSSRRPTVPVGQGGTVRSTQDRWDTMGASPQNTTPKSADNYGPVEMDQILPPDAQPPTLTQIYKNPHNQEFLTDRFGFIYDQRRKKRQKEAAEKVRRSKRGSRVEMLNSARSGISAGLGDDDTMMDDQRPDTPTSFDERGEDGKPAKRWQDYLKIATFPTELLSHTPSGSEPAFEVMEGGEVPKSPGITTEERGFLPLASTTTAPPTTPITSNHATISKPDTSSPTQAALATEDMEPVKLLLEQLGEVHDSLQREKTIKWNDFLRKVRAERKRDGEAAAAALAATTDRDKMSRLVAIMPEASLTDGEMIGVAGLGNKGKVGRAKWNEFKALVLGGIPVAYRAKIWAECSGATALRIPGYYDDLVAHREGEDDPAIVAQIQMDINRTLTDNIFFRKGPGVAKLNEVLLAYSRRNAEVGYCQGMNLITACLLLIMPTAEDAFWVLTSIIESILPRGYYDHSLLASRADQQVLRQYVAEILPKLSLHLDDLSIELEALTFQWFLSVFTDCLSAEALFRVWDVVFCTNDGSTFLFQVALALLKLNEQQLLQCSTPASIYTYINHQMTNHAISIDGLIHASEGLRKVVKRDEVENRRAKAIEAEKDMVRQREETRALRKAERLAAANGLVEAQQDVSPGTTTPTKRRPSQLDLIVDDYGDLTIRTPIPVDEERELA</sequence>
<evidence type="ECO:0000313" key="4">
    <source>
        <dbReference type="Proteomes" id="UP000566819"/>
    </source>
</evidence>
<keyword evidence="4" id="KW-1185">Reference proteome</keyword>
<dbReference type="SMART" id="SM00164">
    <property type="entry name" value="TBC"/>
    <property type="match status" value="1"/>
</dbReference>
<feature type="region of interest" description="Disordered" evidence="1">
    <location>
        <begin position="1103"/>
        <end position="1123"/>
    </location>
</feature>
<dbReference type="Gene3D" id="1.10.8.270">
    <property type="entry name" value="putative rabgap domain of human tbc1 domain family member 14 like domains"/>
    <property type="match status" value="1"/>
</dbReference>
<evidence type="ECO:0000256" key="1">
    <source>
        <dbReference type="SAM" id="MobiDB-lite"/>
    </source>
</evidence>
<feature type="compositionally biased region" description="Polar residues" evidence="1">
    <location>
        <begin position="389"/>
        <end position="403"/>
    </location>
</feature>
<feature type="region of interest" description="Disordered" evidence="1">
    <location>
        <begin position="349"/>
        <end position="414"/>
    </location>
</feature>
<feature type="compositionally biased region" description="Low complexity" evidence="1">
    <location>
        <begin position="453"/>
        <end position="466"/>
    </location>
</feature>
<accession>A0A8H4W1R9</accession>
<dbReference type="InterPro" id="IPR000195">
    <property type="entry name" value="Rab-GAP-TBC_dom"/>
</dbReference>
<comment type="caution">
    <text evidence="3">The sequence shown here is derived from an EMBL/GenBank/DDBJ whole genome shotgun (WGS) entry which is preliminary data.</text>
</comment>
<evidence type="ECO:0000259" key="2">
    <source>
        <dbReference type="PROSITE" id="PS50086"/>
    </source>
</evidence>
<dbReference type="OrthoDB" id="294251at2759"/>
<feature type="region of interest" description="Disordered" evidence="1">
    <location>
        <begin position="677"/>
        <end position="702"/>
    </location>
</feature>
<feature type="compositionally biased region" description="Polar residues" evidence="1">
    <location>
        <begin position="690"/>
        <end position="702"/>
    </location>
</feature>
<proteinExistence type="predicted"/>
<feature type="compositionally biased region" description="Low complexity" evidence="1">
    <location>
        <begin position="84"/>
        <end position="99"/>
    </location>
</feature>
<feature type="compositionally biased region" description="Polar residues" evidence="1">
    <location>
        <begin position="505"/>
        <end position="514"/>
    </location>
</feature>
<feature type="compositionally biased region" description="Polar residues" evidence="1">
    <location>
        <begin position="361"/>
        <end position="378"/>
    </location>
</feature>
<dbReference type="AlphaFoldDB" id="A0A8H4W1R9"/>
<gene>
    <name evidence="3" type="ORF">G7Y89_g7647</name>
</gene>
<feature type="domain" description="Rab-GAP TBC" evidence="2">
    <location>
        <begin position="812"/>
        <end position="1001"/>
    </location>
</feature>
<feature type="compositionally biased region" description="Basic and acidic residues" evidence="1">
    <location>
        <begin position="603"/>
        <end position="622"/>
    </location>
</feature>
<organism evidence="3 4">
    <name type="scientific">Cudoniella acicularis</name>
    <dbReference type="NCBI Taxonomy" id="354080"/>
    <lineage>
        <taxon>Eukaryota</taxon>
        <taxon>Fungi</taxon>
        <taxon>Dikarya</taxon>
        <taxon>Ascomycota</taxon>
        <taxon>Pezizomycotina</taxon>
        <taxon>Leotiomycetes</taxon>
        <taxon>Helotiales</taxon>
        <taxon>Tricladiaceae</taxon>
        <taxon>Cudoniella</taxon>
    </lineage>
</organism>
<feature type="region of interest" description="Disordered" evidence="1">
    <location>
        <begin position="431"/>
        <end position="534"/>
    </location>
</feature>
<feature type="compositionally biased region" description="Polar residues" evidence="1">
    <location>
        <begin position="1106"/>
        <end position="1115"/>
    </location>
</feature>
<dbReference type="GO" id="GO:0031267">
    <property type="term" value="F:small GTPase binding"/>
    <property type="evidence" value="ECO:0007669"/>
    <property type="project" value="TreeGrafter"/>
</dbReference>
<name>A0A8H4W1R9_9HELO</name>
<dbReference type="InterPro" id="IPR035969">
    <property type="entry name" value="Rab-GAP_TBC_sf"/>
</dbReference>
<dbReference type="InterPro" id="IPR050302">
    <property type="entry name" value="Rab_GAP_TBC_domain"/>
</dbReference>
<feature type="compositionally biased region" description="Low complexity" evidence="1">
    <location>
        <begin position="677"/>
        <end position="689"/>
    </location>
</feature>
<dbReference type="EMBL" id="JAAMPI010000544">
    <property type="protein sequence ID" value="KAF4630492.1"/>
    <property type="molecule type" value="Genomic_DNA"/>
</dbReference>
<dbReference type="FunFam" id="1.10.8.270:FF:000026">
    <property type="entry name" value="TBC (Tre-2/Bub2/Cdc16) domain family"/>
    <property type="match status" value="1"/>
</dbReference>
<dbReference type="FunFam" id="1.10.472.80:FF:000046">
    <property type="entry name" value="TBC domain-containing protein"/>
    <property type="match status" value="1"/>
</dbReference>
<evidence type="ECO:0000313" key="3">
    <source>
        <dbReference type="EMBL" id="KAF4630492.1"/>
    </source>
</evidence>
<feature type="region of interest" description="Disordered" evidence="1">
    <location>
        <begin position="560"/>
        <end position="622"/>
    </location>
</feature>
<dbReference type="PANTHER" id="PTHR47219">
    <property type="entry name" value="RAB GTPASE-ACTIVATING PROTEIN 1-LIKE"/>
    <property type="match status" value="1"/>
</dbReference>
<reference evidence="3 4" key="1">
    <citation type="submission" date="2020-03" db="EMBL/GenBank/DDBJ databases">
        <title>Draft Genome Sequence of Cudoniella acicularis.</title>
        <authorList>
            <person name="Buettner E."/>
            <person name="Kellner H."/>
        </authorList>
    </citation>
    <scope>NUCLEOTIDE SEQUENCE [LARGE SCALE GENOMIC DNA]</scope>
    <source>
        <strain evidence="3 4">DSM 108380</strain>
    </source>
</reference>
<dbReference type="Proteomes" id="UP000566819">
    <property type="component" value="Unassembled WGS sequence"/>
</dbReference>
<dbReference type="GO" id="GO:0005096">
    <property type="term" value="F:GTPase activator activity"/>
    <property type="evidence" value="ECO:0007669"/>
    <property type="project" value="TreeGrafter"/>
</dbReference>
<dbReference type="SUPFAM" id="SSF47923">
    <property type="entry name" value="Ypt/Rab-GAP domain of gyp1p"/>
    <property type="match status" value="2"/>
</dbReference>
<feature type="region of interest" description="Disordered" evidence="1">
    <location>
        <begin position="83"/>
        <end position="103"/>
    </location>
</feature>
<dbReference type="Pfam" id="PF00566">
    <property type="entry name" value="RabGAP-TBC"/>
    <property type="match status" value="1"/>
</dbReference>
<dbReference type="PANTHER" id="PTHR47219:SF20">
    <property type="entry name" value="TBC1 DOMAIN FAMILY MEMBER 2B"/>
    <property type="match status" value="1"/>
</dbReference>
<feature type="region of interest" description="Disordered" evidence="1">
    <location>
        <begin position="120"/>
        <end position="170"/>
    </location>
</feature>